<dbReference type="Gene3D" id="3.40.50.1240">
    <property type="entry name" value="Phosphoglycerate mutase-like"/>
    <property type="match status" value="1"/>
</dbReference>
<dbReference type="InterPro" id="IPR013078">
    <property type="entry name" value="His_Pase_superF_clade-1"/>
</dbReference>
<dbReference type="SUPFAM" id="SSF53254">
    <property type="entry name" value="Phosphoglycerate mutase-like"/>
    <property type="match status" value="1"/>
</dbReference>
<comment type="caution">
    <text evidence="3">The sequence shown here is derived from an EMBL/GenBank/DDBJ whole genome shotgun (WGS) entry which is preliminary data.</text>
</comment>
<dbReference type="Pfam" id="PF00300">
    <property type="entry name" value="His_Phos_1"/>
    <property type="match status" value="1"/>
</dbReference>
<evidence type="ECO:0000313" key="2">
    <source>
        <dbReference type="EMBL" id="NER61622.1"/>
    </source>
</evidence>
<sequence length="257" mass="27966">MLHPALLEGAPIPARTRRRWLSLSNRMFASLCAIAALAILSLWLDRGVAIVDLGSESQMRSSGVYADWAKGEVIVLVRHAERCDRSTNPCLDDPQGITRAGSQAAAQVGEGLQQLGLQRTDVLASPLLRTQQTAHFMFGTLANREDWLQQCNHDFAGNALARKAAERNLVLVTHSGCIDQLERQLGVPGGQRSSDYAQAVFVSVGANGKPRILGRMNAPEWRKLLARRRPEHDPTPSVLPEQPGPAAAARARCVPAF</sequence>
<accession>A0A6B3NSI1</accession>
<dbReference type="AlphaFoldDB" id="A0A6B3NSI1"/>
<dbReference type="CDD" id="cd07040">
    <property type="entry name" value="HP"/>
    <property type="match status" value="1"/>
</dbReference>
<dbReference type="Proteomes" id="UP000480410">
    <property type="component" value="Unassembled WGS sequence"/>
</dbReference>
<name>A0A6B3NSI1_9PSED</name>
<gene>
    <name evidence="2" type="ORF">G3435_20045</name>
    <name evidence="3" type="ORF">G3436_22970</name>
</gene>
<evidence type="ECO:0000313" key="3">
    <source>
        <dbReference type="EMBL" id="NER66195.1"/>
    </source>
</evidence>
<dbReference type="EMBL" id="JAAHBV010000484">
    <property type="protein sequence ID" value="NER61622.1"/>
    <property type="molecule type" value="Genomic_DNA"/>
</dbReference>
<evidence type="ECO:0000256" key="1">
    <source>
        <dbReference type="SAM" id="Phobius"/>
    </source>
</evidence>
<organism evidence="3 5">
    <name type="scientific">Pseudomonas brassicae</name>
    <dbReference type="NCBI Taxonomy" id="2708063"/>
    <lineage>
        <taxon>Bacteria</taxon>
        <taxon>Pseudomonadati</taxon>
        <taxon>Pseudomonadota</taxon>
        <taxon>Gammaproteobacteria</taxon>
        <taxon>Pseudomonadales</taxon>
        <taxon>Pseudomonadaceae</taxon>
        <taxon>Pseudomonas</taxon>
    </lineage>
</organism>
<reference evidence="4 5" key="1">
    <citation type="submission" date="2020-02" db="EMBL/GenBank/DDBJ databases">
        <title>Broccoli isolated Pseudomonas sp.</title>
        <authorList>
            <person name="Fujikawa T."/>
            <person name="Sawada H."/>
        </authorList>
    </citation>
    <scope>NUCLEOTIDE SEQUENCE [LARGE SCALE GENOMIC DNA]</scope>
    <source>
        <strain evidence="3 5">MAFF212427</strain>
        <strain evidence="2 4">MAFF212428</strain>
    </source>
</reference>
<feature type="transmembrane region" description="Helical" evidence="1">
    <location>
        <begin position="27"/>
        <end position="44"/>
    </location>
</feature>
<evidence type="ECO:0000313" key="5">
    <source>
        <dbReference type="Proteomes" id="UP000482634"/>
    </source>
</evidence>
<dbReference type="RefSeq" id="WP_163949864.1">
    <property type="nucleotide sequence ID" value="NZ_JAAHBU010000406.1"/>
</dbReference>
<accession>A0A6M0CVX3</accession>
<dbReference type="Proteomes" id="UP000482634">
    <property type="component" value="Unassembled WGS sequence"/>
</dbReference>
<keyword evidence="1" id="KW-0472">Membrane</keyword>
<keyword evidence="1" id="KW-1133">Transmembrane helix</keyword>
<dbReference type="SMART" id="SM00855">
    <property type="entry name" value="PGAM"/>
    <property type="match status" value="1"/>
</dbReference>
<keyword evidence="1" id="KW-0812">Transmembrane</keyword>
<dbReference type="EMBL" id="JAAHBU010000406">
    <property type="protein sequence ID" value="NER66195.1"/>
    <property type="molecule type" value="Genomic_DNA"/>
</dbReference>
<protein>
    <submittedName>
        <fullName evidence="3">Histidine phosphatase family protein</fullName>
    </submittedName>
</protein>
<evidence type="ECO:0000313" key="4">
    <source>
        <dbReference type="Proteomes" id="UP000480410"/>
    </source>
</evidence>
<proteinExistence type="predicted"/>
<dbReference type="InterPro" id="IPR029033">
    <property type="entry name" value="His_PPase_superfam"/>
</dbReference>
<keyword evidence="5" id="KW-1185">Reference proteome</keyword>